<feature type="domain" description="DUF5683" evidence="1">
    <location>
        <begin position="220"/>
        <end position="332"/>
    </location>
</feature>
<comment type="caution">
    <text evidence="2">The sequence shown here is derived from an EMBL/GenBank/DDBJ whole genome shotgun (WGS) entry which is preliminary data.</text>
</comment>
<dbReference type="EMBL" id="RQGD01000024">
    <property type="protein sequence ID" value="TGL59387.1"/>
    <property type="molecule type" value="Genomic_DNA"/>
</dbReference>
<dbReference type="AlphaFoldDB" id="A0A4R9K551"/>
<accession>A0A4R9K551</accession>
<dbReference type="Pfam" id="PF18935">
    <property type="entry name" value="DUF5683"/>
    <property type="match status" value="1"/>
</dbReference>
<keyword evidence="3" id="KW-1185">Reference proteome</keyword>
<reference evidence="2" key="1">
    <citation type="journal article" date="2019" name="PLoS Negl. Trop. Dis.">
        <title>Revisiting the worldwide diversity of Leptospira species in the environment.</title>
        <authorList>
            <person name="Vincent A.T."/>
            <person name="Schiettekatte O."/>
            <person name="Bourhy P."/>
            <person name="Veyrier F.J."/>
            <person name="Picardeau M."/>
        </authorList>
    </citation>
    <scope>NUCLEOTIDE SEQUENCE [LARGE SCALE GENOMIC DNA]</scope>
    <source>
        <strain evidence="2">201702476</strain>
    </source>
</reference>
<organism evidence="2 3">
    <name type="scientific">Leptospira ognonensis</name>
    <dbReference type="NCBI Taxonomy" id="2484945"/>
    <lineage>
        <taxon>Bacteria</taxon>
        <taxon>Pseudomonadati</taxon>
        <taxon>Spirochaetota</taxon>
        <taxon>Spirochaetia</taxon>
        <taxon>Leptospirales</taxon>
        <taxon>Leptospiraceae</taxon>
        <taxon>Leptospira</taxon>
    </lineage>
</organism>
<evidence type="ECO:0000259" key="1">
    <source>
        <dbReference type="Pfam" id="PF18935"/>
    </source>
</evidence>
<proteinExistence type="predicted"/>
<dbReference type="Proteomes" id="UP000297693">
    <property type="component" value="Unassembled WGS sequence"/>
</dbReference>
<name>A0A4R9K551_9LEPT</name>
<dbReference type="InterPro" id="IPR043738">
    <property type="entry name" value="DUF5683"/>
</dbReference>
<dbReference type="RefSeq" id="WP_135623575.1">
    <property type="nucleotide sequence ID" value="NZ_RQGD01000024.1"/>
</dbReference>
<evidence type="ECO:0000313" key="2">
    <source>
        <dbReference type="EMBL" id="TGL59387.1"/>
    </source>
</evidence>
<evidence type="ECO:0000313" key="3">
    <source>
        <dbReference type="Proteomes" id="UP000297693"/>
    </source>
</evidence>
<gene>
    <name evidence="2" type="ORF">EHQ58_09090</name>
</gene>
<protein>
    <recommendedName>
        <fullName evidence="1">DUF5683 domain-containing protein</fullName>
    </recommendedName>
</protein>
<sequence>MFNHLILKQSVFRILFLLVLLSCSSLEKKNSETKVLRETINGYTQFEVFKDPVEGAKNLLGYDEINNTAKLCEGEIDKSVTKSTIDLIIDAKDTQSLSASLPAGLSLPVEARTQLETSEITKITLKLINPIEYRLLDYRLTDKAKTDPKYRDEKCIVGLLYAEKIQMNVQTADNTKVGGGVKVKEIELFISKANDTSTKSQKKAENVFVGFKSTLPGASRSSALLRSAVLPGWGQFYKGENIKGSLFTGGFLLATLVSASAYNNFNAKKNEYNDAKTADLLANLTYTGFSPIGIFTYSQANSISGQVNQAGNLAQGSLYGLGALYIFNLFDAFFLGSTTGGAAMNESPYRVHYNYYATNLGTMGTQQNYEFGIIGSF</sequence>